<evidence type="ECO:0000313" key="2">
    <source>
        <dbReference type="EMBL" id="BBA33906.1"/>
    </source>
</evidence>
<reference evidence="2 3" key="1">
    <citation type="submission" date="2016-12" db="EMBL/GenBank/DDBJ databases">
        <title>Genome sequencing of Methylocaldum marinum.</title>
        <authorList>
            <person name="Takeuchi M."/>
            <person name="Kamagata Y."/>
            <person name="Hiraoka S."/>
            <person name="Oshima K."/>
            <person name="Hattori M."/>
            <person name="Iwasaki W."/>
        </authorList>
    </citation>
    <scope>NUCLEOTIDE SEQUENCE [LARGE SCALE GENOMIC DNA]</scope>
    <source>
        <strain evidence="2 3">S8</strain>
    </source>
</reference>
<feature type="compositionally biased region" description="Basic and acidic residues" evidence="1">
    <location>
        <begin position="8"/>
        <end position="18"/>
    </location>
</feature>
<feature type="compositionally biased region" description="Polar residues" evidence="1">
    <location>
        <begin position="22"/>
        <end position="31"/>
    </location>
</feature>
<name>A0A250KQV1_9GAMM</name>
<keyword evidence="3" id="KW-1185">Reference proteome</keyword>
<gene>
    <name evidence="2" type="ORF">sS8_1952</name>
</gene>
<evidence type="ECO:0000256" key="1">
    <source>
        <dbReference type="SAM" id="MobiDB-lite"/>
    </source>
</evidence>
<dbReference type="EMBL" id="AP017928">
    <property type="protein sequence ID" value="BBA33906.1"/>
    <property type="molecule type" value="Genomic_DNA"/>
</dbReference>
<accession>A0A250KQV1</accession>
<feature type="region of interest" description="Disordered" evidence="1">
    <location>
        <begin position="1"/>
        <end position="57"/>
    </location>
</feature>
<dbReference type="KEGG" id="mmai:sS8_1952"/>
<evidence type="ECO:0000313" key="3">
    <source>
        <dbReference type="Proteomes" id="UP000266313"/>
    </source>
</evidence>
<dbReference type="Proteomes" id="UP000266313">
    <property type="component" value="Chromosome"/>
</dbReference>
<protein>
    <submittedName>
        <fullName evidence="2">Uncharacterized protein</fullName>
    </submittedName>
</protein>
<sequence length="57" mass="6088">MTNPQEANCRKPESETLPERNAGSTTESTINPAYKNMGRVNPEQGCPGAATSRVSHA</sequence>
<proteinExistence type="predicted"/>
<organism evidence="2 3">
    <name type="scientific">Methylocaldum marinum</name>
    <dbReference type="NCBI Taxonomy" id="1432792"/>
    <lineage>
        <taxon>Bacteria</taxon>
        <taxon>Pseudomonadati</taxon>
        <taxon>Pseudomonadota</taxon>
        <taxon>Gammaproteobacteria</taxon>
        <taxon>Methylococcales</taxon>
        <taxon>Methylococcaceae</taxon>
        <taxon>Methylocaldum</taxon>
    </lineage>
</organism>
<dbReference type="AlphaFoldDB" id="A0A250KQV1"/>